<dbReference type="CDD" id="cd06071">
    <property type="entry name" value="Beach"/>
    <property type="match status" value="1"/>
</dbReference>
<feature type="domain" description="BEACH" evidence="4">
    <location>
        <begin position="2082"/>
        <end position="2372"/>
    </location>
</feature>
<protein>
    <recommendedName>
        <fullName evidence="8">BEACH domain-containing protein B</fullName>
    </recommendedName>
</protein>
<keyword evidence="1 3" id="KW-0853">WD repeat</keyword>
<dbReference type="InterPro" id="IPR015943">
    <property type="entry name" value="WD40/YVTN_repeat-like_dom_sf"/>
</dbReference>
<feature type="domain" description="BEACH-type PH" evidence="5">
    <location>
        <begin position="1917"/>
        <end position="2078"/>
    </location>
</feature>
<dbReference type="Pfam" id="PF15787">
    <property type="entry name" value="DUF4704"/>
    <property type="match status" value="1"/>
</dbReference>
<dbReference type="InterPro" id="IPR046852">
    <property type="entry name" value="Neurobeachin_a-sol"/>
</dbReference>
<evidence type="ECO:0000313" key="7">
    <source>
        <dbReference type="Proteomes" id="UP000236161"/>
    </source>
</evidence>
<dbReference type="PANTHER" id="PTHR13743">
    <property type="entry name" value="BEIGE/BEACH-RELATED"/>
    <property type="match status" value="1"/>
</dbReference>
<dbReference type="SUPFAM" id="SSF81837">
    <property type="entry name" value="BEACH domain"/>
    <property type="match status" value="1"/>
</dbReference>
<dbReference type="InterPro" id="IPR023362">
    <property type="entry name" value="PH-BEACH_dom"/>
</dbReference>
<evidence type="ECO:0000256" key="2">
    <source>
        <dbReference type="ARBA" id="ARBA00022737"/>
    </source>
</evidence>
<reference evidence="6 7" key="1">
    <citation type="journal article" date="2017" name="Nature">
        <title>The Apostasia genome and the evolution of orchids.</title>
        <authorList>
            <person name="Zhang G.Q."/>
            <person name="Liu K.W."/>
            <person name="Li Z."/>
            <person name="Lohaus R."/>
            <person name="Hsiao Y.Y."/>
            <person name="Niu S.C."/>
            <person name="Wang J.Y."/>
            <person name="Lin Y.C."/>
            <person name="Xu Q."/>
            <person name="Chen L.J."/>
            <person name="Yoshida K."/>
            <person name="Fujiwara S."/>
            <person name="Wang Z.W."/>
            <person name="Zhang Y.Q."/>
            <person name="Mitsuda N."/>
            <person name="Wang M."/>
            <person name="Liu G.H."/>
            <person name="Pecoraro L."/>
            <person name="Huang H.X."/>
            <person name="Xiao X.J."/>
            <person name="Lin M."/>
            <person name="Wu X.Y."/>
            <person name="Wu W.L."/>
            <person name="Chen Y.Y."/>
            <person name="Chang S.B."/>
            <person name="Sakamoto S."/>
            <person name="Ohme-Takagi M."/>
            <person name="Yagi M."/>
            <person name="Zeng S.J."/>
            <person name="Shen C.Y."/>
            <person name="Yeh C.M."/>
            <person name="Luo Y.B."/>
            <person name="Tsai W.C."/>
            <person name="Van de Peer Y."/>
            <person name="Liu Z.J."/>
        </authorList>
    </citation>
    <scope>NUCLEOTIDE SEQUENCE [LARGE SCALE GENOMIC DNA]</scope>
    <source>
        <strain evidence="7">cv. Shenzhen</strain>
        <tissue evidence="6">Stem</tissue>
    </source>
</reference>
<dbReference type="Gene3D" id="2.130.10.10">
    <property type="entry name" value="YVTN repeat-like/Quinoprotein amine dehydrogenase"/>
    <property type="match status" value="1"/>
</dbReference>
<accession>A0A2I0A9K8</accession>
<evidence type="ECO:0000259" key="5">
    <source>
        <dbReference type="PROSITE" id="PS51783"/>
    </source>
</evidence>
<dbReference type="InterPro" id="IPR050865">
    <property type="entry name" value="BEACH_Domain"/>
</dbReference>
<organism evidence="6 7">
    <name type="scientific">Apostasia shenzhenica</name>
    <dbReference type="NCBI Taxonomy" id="1088818"/>
    <lineage>
        <taxon>Eukaryota</taxon>
        <taxon>Viridiplantae</taxon>
        <taxon>Streptophyta</taxon>
        <taxon>Embryophyta</taxon>
        <taxon>Tracheophyta</taxon>
        <taxon>Spermatophyta</taxon>
        <taxon>Magnoliopsida</taxon>
        <taxon>Liliopsida</taxon>
        <taxon>Asparagales</taxon>
        <taxon>Orchidaceae</taxon>
        <taxon>Apostasioideae</taxon>
        <taxon>Apostasia</taxon>
    </lineage>
</organism>
<dbReference type="Pfam" id="PF20426">
    <property type="entry name" value="NBCH_WD40"/>
    <property type="match status" value="1"/>
</dbReference>
<evidence type="ECO:0008006" key="8">
    <source>
        <dbReference type="Google" id="ProtNLM"/>
    </source>
</evidence>
<dbReference type="InterPro" id="IPR036322">
    <property type="entry name" value="WD40_repeat_dom_sf"/>
</dbReference>
<dbReference type="InterPro" id="IPR011993">
    <property type="entry name" value="PH-like_dom_sf"/>
</dbReference>
<keyword evidence="7" id="KW-1185">Reference proteome</keyword>
<proteinExistence type="predicted"/>
<dbReference type="Gene3D" id="2.30.29.30">
    <property type="entry name" value="Pleckstrin-homology domain (PH domain)/Phosphotyrosine-binding domain (PTB)"/>
    <property type="match status" value="1"/>
</dbReference>
<sequence length="2756" mass="309352">MYNLQFLFENGRIHKFANSVCWPAFMLQEHKQTNFDAAASHCQEFNLNSFEDTTGDGKATIGMSDGSNLIEWTRYSVRLSRALCSFLLVSGDVESHLDEESIKNSKPISLGYWELSIRWIMKVLFTIFPCLKACSNGKELPSHIRVLANTMQHCILCTFRTVLVSSPALLEVFREEGMWDLIFSEKFFYFGPSLENYDLELKGKTDDNSDVNSDTYEEKSKPNDVDILQVEAISFLEFTAALNTSATNLPECSALLHALEQSAYNSELAMIFIRSLQRILQLTPEQSLVSFKSLDVMTRVLKVACVQAQEVRRFNNSLRVGLDVTEGSEKTPHLVNSLGNSNSWVNCMRSSMELFNEYLSVAEHVRSLVLHDPSCIDCLFDLFWEESLMKHVLGHVLELLKLPPLLPDDRTAKLQLCSKYLETFTRAREREDCFPELSIDLLVNLREIMSIDQAYYQTLFRDGECFLHIVSLLNGTLDEEIGEQLVLNVLHTLTLLIAGNNDSKAALRALVGVGYQTLQSLLLDFCKRQPSEGLLNALLDMLVDGKFDMQTNNMIKNDDVILLFFNVLQKSSISMRHYGLDVFQNLLKDSITNRTCCFRAGLLAFLLDWFAITEDNLLISKIAQLIQVIGGHSMSGKDIRKIFTLLRSEAVGAKHNNTSLLLSSLQFMLKEKGPEAFFEFSGKQSHTPIDKFVLSDRVEDFTENGVMGLFSFLTDNGRGCLAMLGQDRLIFESVSQKRHCIVLSLSLHPKKWHFLCISHSVGRAFSGGSLVKCFVDGDLSSSVKCRYAKVGDALTRCTIGTEYIPTTEGSGHINFEKAYPFVGQMGPVYMFGDALTSEQVKGIYCLGPSYMFTFLGDEVSLASKTSLNDGILDAKDGISSKLIFGLNAQASCGSSLLNVSTLIDNSANKNLFSATAMDGTHLCSRRLLQEIVYCVGGVTVFFPLLTQFDGSESDDVPQEYILIRSITRDKLAAEIIDLIARILDGNFSNQQQMHLLSGLSILGFLFQSVSPQQLNMEALSALKYLFDVLKSSGISELLLKEAIPHIYLNPHIWVYASYEVQRDLYMFLIQYFEKEAILLSELCGLPHIIDIICQFYWDKADSRSAIGSKLLQHSMTKQVIGERPGSEEVRKIRLLLLSLAEMSLRQRISGSDIKALISFFEISQDMVCVEDVLHMVIRALSHKQLLTSFLEQVSLLGDCHLFVNLLQRELEPIRLLGLQFLGKLLVGVPSEKKGIKFFSLSTGRSKSITENYRREPIRLQPIFSAISERLFKFPLSDHLYATLFDVLLGGASPKQVLQKRTSSENSNNKKSGSTSLSCYFLVPQITVCIFKYLSGCHDTAARMKILGYLLDLLESDLSNAEALMGGVCPTGLLRDIFEDLIASLLDVSSDDNIFMSQPCRDNSLYLLKLADELLISENGDKLPFPDIGIFSNSSYDLPHTENQKDIGSAVLEIFNHESKDILPRTPWSYFIISGETGVINDDWWVLYDKIWILISEISGKRRSKTVPKNATLIGPSLGQRARGLVESLNIPTAEMTAVVVSGGIGTALGAKPSKYIDKAMLLRGEKCPRIVFHLLILYLCKASLERASRCAQQFTSLLPCLLSCDDDQSRNRLHFLIWSLLAVRSRYGLLDEGARFHVISHLILEIVNYGKMMLASSIMGKEDSFESSNNTKESGFILSLIQKDRVLAWAVDEAKYFKALAVDRQTQLQELNVKLEEFSLIEHNQWKTFEDDTVSTLNTILSSDDSRKASFQLAYDEDQQIIADNWIHMFRTLIDERSPWSANLFPINNVTHWKLDRTEDRWRRRLKLKRNYKFDKTLCYPPSNKSCDDLTLPPGEGNSSAGSNIPDQVQCFLQKGVRGIAEERTMELSGDAVDLATDKVPGIVTSDLQDLEHLKDVADNTAIVHEKKDLSSVRAKTEPNKVHLSIPCVLISPKRKLAGHLYVMQNVLHFTGQVLVEGTGGSSVFNKFCDGTISDPLKAEEKCCTDKQKQTKALMSIDYGHGKGNLVDILAPGNLLKKKATTIKRHRRWNILKIKAVHWTRYLLQCTAIEIFFSDSVPPIFLNFATTKDAKHVGTLVVSLRNESLFPKASSRDRSGIISFVDRRVALEMAETLREGRSYNDLTQYPIFPWVLVDYSSEKLDFNKSSTFRDLSKPVGALDSKRFEVFEDRFRNFSDPDIPSFYYGSHYSSMGIVLFYLLRMEPFTALHRNLQGRKFDHADRLFQGIEGTFRNCLSNTSDVKELIPEFFYMPEFLVNSNSYHFGVKQDGEEIGDVALPPWAKGSPEEFIYQHREALESEYVSSNLHQWIDLVFGYKQRGKPAVEAANVFYYLTYEGAVDLESMEDELQRAAIEDQIANFGQTPIQLFRKKHTRRGPPVPIARPLHFALSSITLTSIISNIYNPSSAVIFVGLLDSNVVVMNQELVLSVKSWLTTQLQSGGNYTFSGSQEPSFGIGADVYLPRKIGTSLANDLEYGGQCLATMQNLNENYVILCGNWQNSFQVISIHDGRIVQSIRQHKDLVSCVAVTTDGSILATGSYDTTVMVWHAHGGRSTEKKTRNLQSDVHRKEYVIVESPFHILCGHDDIITCLFVSLELDVIISGSKDGTCIFHTLREGRYMRSIRHPSGCSITKLVASQHGRMVIYSESDLSLQMYSVNGKYIASSESNGRLNCIELSGCGDFLVCAGDHGQIVLRSMHSLELLQRFNGIGKIITSLTVTPEECILAGTKDGNLLLYSIGNPHLHSGSLPRNAKSKPSAVA</sequence>
<dbReference type="SUPFAM" id="SSF50729">
    <property type="entry name" value="PH domain-like"/>
    <property type="match status" value="1"/>
</dbReference>
<keyword evidence="2" id="KW-0677">Repeat</keyword>
<feature type="repeat" description="WD" evidence="3">
    <location>
        <begin position="2512"/>
        <end position="2553"/>
    </location>
</feature>
<dbReference type="PROSITE" id="PS50082">
    <property type="entry name" value="WD_REPEATS_2"/>
    <property type="match status" value="1"/>
</dbReference>
<dbReference type="InterPro" id="IPR031570">
    <property type="entry name" value="NBEA/BDCP_DUF4704"/>
</dbReference>
<dbReference type="PROSITE" id="PS50197">
    <property type="entry name" value="BEACH"/>
    <property type="match status" value="1"/>
</dbReference>
<dbReference type="InterPro" id="IPR036372">
    <property type="entry name" value="BEACH_dom_sf"/>
</dbReference>
<evidence type="ECO:0000256" key="1">
    <source>
        <dbReference type="ARBA" id="ARBA00022574"/>
    </source>
</evidence>
<dbReference type="Pfam" id="PF20425">
    <property type="entry name" value="Neurobeachin"/>
    <property type="match status" value="1"/>
</dbReference>
<dbReference type="SMART" id="SM00320">
    <property type="entry name" value="WD40"/>
    <property type="match status" value="5"/>
</dbReference>
<name>A0A2I0A9K8_9ASPA</name>
<dbReference type="InterPro" id="IPR046851">
    <property type="entry name" value="NBCH_WD40"/>
</dbReference>
<evidence type="ECO:0000259" key="4">
    <source>
        <dbReference type="PROSITE" id="PS50197"/>
    </source>
</evidence>
<dbReference type="SUPFAM" id="SSF49899">
    <property type="entry name" value="Concanavalin A-like lectins/glucanases"/>
    <property type="match status" value="1"/>
</dbReference>
<dbReference type="OrthoDB" id="26681at2759"/>
<dbReference type="InterPro" id="IPR013320">
    <property type="entry name" value="ConA-like_dom_sf"/>
</dbReference>
<dbReference type="Gene3D" id="2.60.120.200">
    <property type="match status" value="1"/>
</dbReference>
<dbReference type="Gene3D" id="1.10.1540.10">
    <property type="entry name" value="BEACH domain"/>
    <property type="match status" value="1"/>
</dbReference>
<dbReference type="STRING" id="1088818.A0A2I0A9K8"/>
<dbReference type="EMBL" id="KZ452008">
    <property type="protein sequence ID" value="PKA52227.1"/>
    <property type="molecule type" value="Genomic_DNA"/>
</dbReference>
<dbReference type="PROSITE" id="PS51783">
    <property type="entry name" value="PH_BEACH"/>
    <property type="match status" value="1"/>
</dbReference>
<gene>
    <name evidence="6" type="ORF">AXF42_Ash010123</name>
</gene>
<dbReference type="InterPro" id="IPR000409">
    <property type="entry name" value="BEACH_dom"/>
</dbReference>
<evidence type="ECO:0000313" key="6">
    <source>
        <dbReference type="EMBL" id="PKA52227.1"/>
    </source>
</evidence>
<dbReference type="SUPFAM" id="SSF50978">
    <property type="entry name" value="WD40 repeat-like"/>
    <property type="match status" value="1"/>
</dbReference>
<dbReference type="Proteomes" id="UP000236161">
    <property type="component" value="Unassembled WGS sequence"/>
</dbReference>
<dbReference type="InterPro" id="IPR001680">
    <property type="entry name" value="WD40_rpt"/>
</dbReference>
<dbReference type="Pfam" id="PF14844">
    <property type="entry name" value="PH_BEACH"/>
    <property type="match status" value="1"/>
</dbReference>
<dbReference type="FunFam" id="1.10.1540.10:FF:000001">
    <property type="entry name" value="neurobeachin isoform X1"/>
    <property type="match status" value="1"/>
</dbReference>
<dbReference type="PROSITE" id="PS50294">
    <property type="entry name" value="WD_REPEATS_REGION"/>
    <property type="match status" value="1"/>
</dbReference>
<evidence type="ECO:0000256" key="3">
    <source>
        <dbReference type="PROSITE-ProRule" id="PRU00221"/>
    </source>
</evidence>
<dbReference type="SMART" id="SM01026">
    <property type="entry name" value="Beach"/>
    <property type="match status" value="1"/>
</dbReference>
<dbReference type="PANTHER" id="PTHR13743:SF112">
    <property type="entry name" value="BEACH DOMAIN-CONTAINING PROTEIN"/>
    <property type="match status" value="1"/>
</dbReference>
<dbReference type="Pfam" id="PF02138">
    <property type="entry name" value="Beach"/>
    <property type="match status" value="1"/>
</dbReference>